<dbReference type="EMBL" id="MVJN01000001">
    <property type="protein sequence ID" value="RAP38540.1"/>
    <property type="molecule type" value="Genomic_DNA"/>
</dbReference>
<sequence>MTAFNFRYLIVILTGCLLSGCDTSADLELSRYINEVKSRKAQPIEPIPTIKPLAKFIYPENESRRSPFKPKTVKQFQDKLAPNTKRPKQPLEEYPLDSLKFVGILKQDNMIWGLISKPSGEIVRVRPGDYMGQNYGKIIQITNNALKLEESVQIDGKWEKKVTSFDLSAKEQ</sequence>
<evidence type="ECO:0000256" key="1">
    <source>
        <dbReference type="SAM" id="MobiDB-lite"/>
    </source>
</evidence>
<dbReference type="Proteomes" id="UP000249458">
    <property type="component" value="Unassembled WGS sequence"/>
</dbReference>
<protein>
    <submittedName>
        <fullName evidence="2">Pilus assembly protein PilP</fullName>
    </submittedName>
</protein>
<dbReference type="PIRSF" id="PIRSF016481">
    <property type="entry name" value="Pilus_assembly_PilP"/>
    <property type="match status" value="1"/>
</dbReference>
<dbReference type="PROSITE" id="PS51257">
    <property type="entry name" value="PROKAR_LIPOPROTEIN"/>
    <property type="match status" value="1"/>
</dbReference>
<gene>
    <name evidence="2" type="ORF">B1207_01255</name>
</gene>
<dbReference type="InterPro" id="IPR007446">
    <property type="entry name" value="PilP"/>
</dbReference>
<evidence type="ECO:0000313" key="3">
    <source>
        <dbReference type="Proteomes" id="UP000249458"/>
    </source>
</evidence>
<dbReference type="RefSeq" id="WP_112218182.1">
    <property type="nucleotide sequence ID" value="NZ_MVJN01000001.1"/>
</dbReference>
<proteinExistence type="predicted"/>
<organism evidence="2 3">
    <name type="scientific">Legionella quinlivanii</name>
    <dbReference type="NCBI Taxonomy" id="45073"/>
    <lineage>
        <taxon>Bacteria</taxon>
        <taxon>Pseudomonadati</taxon>
        <taxon>Pseudomonadota</taxon>
        <taxon>Gammaproteobacteria</taxon>
        <taxon>Legionellales</taxon>
        <taxon>Legionellaceae</taxon>
        <taxon>Legionella</taxon>
    </lineage>
</organism>
<reference evidence="2 3" key="1">
    <citation type="submission" date="2017-02" db="EMBL/GenBank/DDBJ databases">
        <title>Legionella quilivanii strain from human: case report and whole genome sequencing analysis.</title>
        <authorList>
            <person name="Lalancette C."/>
            <person name="Leduc J.-M."/>
            <person name="Levesque S."/>
            <person name="Fournier E."/>
            <person name="Saoud J."/>
            <person name="Faucher S.P."/>
            <person name="Bernard K."/>
            <person name="Martineau C."/>
            <person name="Longtin J."/>
        </authorList>
    </citation>
    <scope>NUCLEOTIDE SEQUENCE [LARGE SCALE GENOMIC DNA]</scope>
    <source>
        <strain evidence="2 3">ID143958</strain>
    </source>
</reference>
<dbReference type="Gene3D" id="2.30.30.830">
    <property type="match status" value="1"/>
</dbReference>
<feature type="region of interest" description="Disordered" evidence="1">
    <location>
        <begin position="63"/>
        <end position="91"/>
    </location>
</feature>
<accession>A0A364LNV5</accession>
<dbReference type="Pfam" id="PF04351">
    <property type="entry name" value="PilP"/>
    <property type="match status" value="1"/>
</dbReference>
<evidence type="ECO:0000313" key="2">
    <source>
        <dbReference type="EMBL" id="RAP38540.1"/>
    </source>
</evidence>
<dbReference type="AlphaFoldDB" id="A0A364LNV5"/>
<comment type="caution">
    <text evidence="2">The sequence shown here is derived from an EMBL/GenBank/DDBJ whole genome shotgun (WGS) entry which is preliminary data.</text>
</comment>
<name>A0A364LNV5_9GAMM</name>